<dbReference type="Pfam" id="PF14897">
    <property type="entry name" value="EpsG"/>
    <property type="match status" value="1"/>
</dbReference>
<feature type="transmembrane region" description="Helical" evidence="1">
    <location>
        <begin position="273"/>
        <end position="292"/>
    </location>
</feature>
<feature type="transmembrane region" description="Helical" evidence="1">
    <location>
        <begin position="87"/>
        <end position="104"/>
    </location>
</feature>
<sequence length="345" mass="40312">MLPYIVSYLSSLLYIFFQGRKKSKLIFFFCLFPAFFISTLRGYVGTDTHAYNSIISKIIEYDLRLESINIEPIFYITAKLLGFLSPTPHSTLLALTAFYCFLYYKAFSKNFTNRLISCTLIFPLFFFDSAMNGIRYGISFCLIKIAIDFFIQRSFLKFTIFFILSIGFHISSILILIIILTKKLNFRGFFAIAFISTIFLGLSSNHLLEKFNLYSEYESPNSISGLSLVLIGLILSSHSIIFLRKSLFFSWPQIFTSSLFLFCFYYLSLYSYAGLRLMQIVVWTQIILIIYCYPDSTSKNLQKFLFLILSLIFFIIKFRHFYLDNTGYSPFNPFHFFWQLNGAFS</sequence>
<keyword evidence="1" id="KW-0812">Transmembrane</keyword>
<keyword evidence="1" id="KW-0472">Membrane</keyword>
<protein>
    <submittedName>
        <fullName evidence="2">EpsG family protein</fullName>
    </submittedName>
</protein>
<dbReference type="AlphaFoldDB" id="A0A6A1QZI5"/>
<feature type="transmembrane region" description="Helical" evidence="1">
    <location>
        <begin position="223"/>
        <end position="243"/>
    </location>
</feature>
<evidence type="ECO:0000313" key="2">
    <source>
        <dbReference type="EMBL" id="KAB0584863.1"/>
    </source>
</evidence>
<name>A0A6A1QZI5_9BURK</name>
<proteinExistence type="predicted"/>
<keyword evidence="1" id="KW-1133">Transmembrane helix</keyword>
<gene>
    <name evidence="2" type="ORF">F7P80_15130</name>
</gene>
<dbReference type="RefSeq" id="WP_151045840.1">
    <property type="nucleotide sequence ID" value="NZ_CAUCIF010000029.1"/>
</dbReference>
<feature type="transmembrane region" description="Helical" evidence="1">
    <location>
        <begin position="116"/>
        <end position="138"/>
    </location>
</feature>
<organism evidence="2">
    <name type="scientific">Comamonas kerstersii</name>
    <dbReference type="NCBI Taxonomy" id="225992"/>
    <lineage>
        <taxon>Bacteria</taxon>
        <taxon>Pseudomonadati</taxon>
        <taxon>Pseudomonadota</taxon>
        <taxon>Betaproteobacteria</taxon>
        <taxon>Burkholderiales</taxon>
        <taxon>Comamonadaceae</taxon>
        <taxon>Comamonas</taxon>
    </lineage>
</organism>
<feature type="transmembrane region" description="Helical" evidence="1">
    <location>
        <begin position="304"/>
        <end position="322"/>
    </location>
</feature>
<dbReference type="EMBL" id="VZOT01000016">
    <property type="protein sequence ID" value="KAB0584863.1"/>
    <property type="molecule type" value="Genomic_DNA"/>
</dbReference>
<comment type="caution">
    <text evidence="2">The sequence shown here is derived from an EMBL/GenBank/DDBJ whole genome shotgun (WGS) entry which is preliminary data.</text>
</comment>
<accession>A0A6A1QZI5</accession>
<reference evidence="2" key="1">
    <citation type="submission" date="2019-09" db="EMBL/GenBank/DDBJ databases">
        <title>Draft genome sequences of 48 bacterial type strains from the CCUG.</title>
        <authorList>
            <person name="Tunovic T."/>
            <person name="Pineiro-Iglesias B."/>
            <person name="Unosson C."/>
            <person name="Inganas E."/>
            <person name="Ohlen M."/>
            <person name="Cardew S."/>
            <person name="Jensie-Markopoulos S."/>
            <person name="Salva-Serra F."/>
            <person name="Jaen-Luchoro D."/>
            <person name="Karlsson R."/>
            <person name="Svensson-Stadler L."/>
            <person name="Chun J."/>
            <person name="Moore E."/>
        </authorList>
    </citation>
    <scope>NUCLEOTIDE SEQUENCE</scope>
    <source>
        <strain evidence="2">CCUG 15333</strain>
    </source>
</reference>
<dbReference type="InterPro" id="IPR049458">
    <property type="entry name" value="EpsG-like"/>
</dbReference>
<feature type="transmembrane region" description="Helical" evidence="1">
    <location>
        <begin position="186"/>
        <end position="203"/>
    </location>
</feature>
<feature type="transmembrane region" description="Helical" evidence="1">
    <location>
        <begin position="158"/>
        <end position="179"/>
    </location>
</feature>
<feature type="transmembrane region" description="Helical" evidence="1">
    <location>
        <begin position="25"/>
        <end position="44"/>
    </location>
</feature>
<feature type="transmembrane region" description="Helical" evidence="1">
    <location>
        <begin position="248"/>
        <end position="267"/>
    </location>
</feature>
<evidence type="ECO:0000256" key="1">
    <source>
        <dbReference type="SAM" id="Phobius"/>
    </source>
</evidence>